<keyword evidence="2" id="KW-1185">Reference proteome</keyword>
<proteinExistence type="predicted"/>
<evidence type="ECO:0000313" key="2">
    <source>
        <dbReference type="Proteomes" id="UP000823941"/>
    </source>
</evidence>
<dbReference type="Proteomes" id="UP000823941">
    <property type="component" value="Chromosome 29"/>
</dbReference>
<organism evidence="1 2">
    <name type="scientific">Plutella xylostella</name>
    <name type="common">Diamondback moth</name>
    <name type="synonym">Plutella maculipennis</name>
    <dbReference type="NCBI Taxonomy" id="51655"/>
    <lineage>
        <taxon>Eukaryota</taxon>
        <taxon>Metazoa</taxon>
        <taxon>Ecdysozoa</taxon>
        <taxon>Arthropoda</taxon>
        <taxon>Hexapoda</taxon>
        <taxon>Insecta</taxon>
        <taxon>Pterygota</taxon>
        <taxon>Neoptera</taxon>
        <taxon>Endopterygota</taxon>
        <taxon>Lepidoptera</taxon>
        <taxon>Glossata</taxon>
        <taxon>Ditrysia</taxon>
        <taxon>Yponomeutoidea</taxon>
        <taxon>Plutellidae</taxon>
        <taxon>Plutella</taxon>
    </lineage>
</organism>
<name>A0ABQ7PU27_PLUXY</name>
<accession>A0ABQ7PU27</accession>
<reference evidence="1 2" key="1">
    <citation type="submission" date="2021-06" db="EMBL/GenBank/DDBJ databases">
        <title>A haploid diamondback moth (Plutella xylostella L.) genome assembly resolves 31 chromosomes and identifies a diamide resistance mutation.</title>
        <authorList>
            <person name="Ward C.M."/>
            <person name="Perry K.D."/>
            <person name="Baker G."/>
            <person name="Powis K."/>
            <person name="Heckel D.G."/>
            <person name="Baxter S.W."/>
        </authorList>
    </citation>
    <scope>NUCLEOTIDE SEQUENCE [LARGE SCALE GENOMIC DNA]</scope>
    <source>
        <strain evidence="1 2">LV</strain>
        <tissue evidence="1">Single pupa</tissue>
    </source>
</reference>
<comment type="caution">
    <text evidence="1">The sequence shown here is derived from an EMBL/GenBank/DDBJ whole genome shotgun (WGS) entry which is preliminary data.</text>
</comment>
<evidence type="ECO:0000313" key="1">
    <source>
        <dbReference type="EMBL" id="KAG7295950.1"/>
    </source>
</evidence>
<sequence length="103" mass="11103">MGEWCICRLEYRLRDAVGGRLRRDWLELPPAPPPRAARPAAPPAPALPCAFLSTAAAATLCSGATVYYRVTLQERFTGTSLDLAFSSLNRLLESSANLDPGAN</sequence>
<dbReference type="EMBL" id="JAHIBW010000029">
    <property type="protein sequence ID" value="KAG7295950.1"/>
    <property type="molecule type" value="Genomic_DNA"/>
</dbReference>
<gene>
    <name evidence="1" type="ORF">JYU34_021040</name>
</gene>
<protein>
    <submittedName>
        <fullName evidence="1">Uncharacterized protein</fullName>
    </submittedName>
</protein>